<protein>
    <submittedName>
        <fullName evidence="3">Putative oxidoreductase</fullName>
    </submittedName>
</protein>
<organism evidence="3 4">
    <name type="scientific">Paenibacillus pasadenensis</name>
    <dbReference type="NCBI Taxonomy" id="217090"/>
    <lineage>
        <taxon>Bacteria</taxon>
        <taxon>Bacillati</taxon>
        <taxon>Bacillota</taxon>
        <taxon>Bacilli</taxon>
        <taxon>Bacillales</taxon>
        <taxon>Paenibacillaceae</taxon>
        <taxon>Paenibacillus</taxon>
    </lineage>
</organism>
<evidence type="ECO:0000313" key="3">
    <source>
        <dbReference type="EMBL" id="PLT46423.1"/>
    </source>
</evidence>
<name>A0A2N5N7W9_9BACL</name>
<evidence type="ECO:0000313" key="4">
    <source>
        <dbReference type="Proteomes" id="UP000234789"/>
    </source>
</evidence>
<reference evidence="3 4" key="1">
    <citation type="submission" date="2017-05" db="EMBL/GenBank/DDBJ databases">
        <title>Functional genome analysis of Paenibacillus pasadenensis strain R16: insights on endophytic life style and antifungal activity.</title>
        <authorList>
            <person name="Passera A."/>
            <person name="Marcolungo L."/>
            <person name="Casati P."/>
            <person name="Brasca M."/>
            <person name="Quaglino F."/>
            <person name="Delledonne M."/>
        </authorList>
    </citation>
    <scope>NUCLEOTIDE SEQUENCE [LARGE SCALE GENOMIC DNA]</scope>
    <source>
        <strain evidence="3 4">R16</strain>
    </source>
</reference>
<dbReference type="SUPFAM" id="SSF55347">
    <property type="entry name" value="Glyceraldehyde-3-phosphate dehydrogenase-like, C-terminal domain"/>
    <property type="match status" value="1"/>
</dbReference>
<dbReference type="PANTHER" id="PTHR43054:SF1">
    <property type="entry name" value="SCYLLO-INOSITOL 2-DEHYDROGENASE (NADP(+)) IOLU"/>
    <property type="match status" value="1"/>
</dbReference>
<keyword evidence="4" id="KW-1185">Reference proteome</keyword>
<gene>
    <name evidence="3" type="ORF">B8V81_4854</name>
</gene>
<dbReference type="SUPFAM" id="SSF51735">
    <property type="entry name" value="NAD(P)-binding Rossmann-fold domains"/>
    <property type="match status" value="1"/>
</dbReference>
<accession>A0A2N5N7W9</accession>
<dbReference type="GO" id="GO:0000166">
    <property type="term" value="F:nucleotide binding"/>
    <property type="evidence" value="ECO:0007669"/>
    <property type="project" value="InterPro"/>
</dbReference>
<dbReference type="AlphaFoldDB" id="A0A2N5N7W9"/>
<dbReference type="Gene3D" id="3.30.360.10">
    <property type="entry name" value="Dihydrodipicolinate Reductase, domain 2"/>
    <property type="match status" value="1"/>
</dbReference>
<dbReference type="InterPro" id="IPR055170">
    <property type="entry name" value="GFO_IDH_MocA-like_dom"/>
</dbReference>
<dbReference type="InterPro" id="IPR000683">
    <property type="entry name" value="Gfo/Idh/MocA-like_OxRdtase_N"/>
</dbReference>
<dbReference type="Gene3D" id="3.40.50.720">
    <property type="entry name" value="NAD(P)-binding Rossmann-like Domain"/>
    <property type="match status" value="1"/>
</dbReference>
<dbReference type="Pfam" id="PF22725">
    <property type="entry name" value="GFO_IDH_MocA_C3"/>
    <property type="match status" value="1"/>
</dbReference>
<dbReference type="InterPro" id="IPR036291">
    <property type="entry name" value="NAD(P)-bd_dom_sf"/>
</dbReference>
<proteinExistence type="predicted"/>
<feature type="domain" description="GFO/IDH/MocA-like oxidoreductase" evidence="2">
    <location>
        <begin position="174"/>
        <end position="284"/>
    </location>
</feature>
<dbReference type="EMBL" id="NFEZ01000004">
    <property type="protein sequence ID" value="PLT46423.1"/>
    <property type="molecule type" value="Genomic_DNA"/>
</dbReference>
<dbReference type="Pfam" id="PF01408">
    <property type="entry name" value="GFO_IDH_MocA"/>
    <property type="match status" value="1"/>
</dbReference>
<dbReference type="PANTHER" id="PTHR43054">
    <property type="match status" value="1"/>
</dbReference>
<evidence type="ECO:0000259" key="2">
    <source>
        <dbReference type="Pfam" id="PF22725"/>
    </source>
</evidence>
<sequence>MMSVAARPSPTPEAGFSICPRPLCDRLDTIQIQGGTSMLRIGIIGSNFITETFIDAARHVDGLQLAAHYSRSAERGAEFADKHGIPCRFTDLEEMAASRELDAVYIASPNSLHAEQAVLFMKRGKHVLCEKPIASNSRELREMIAASREHGVLLLEAMKSTFLPNFAAIRDNLGRLGEVRQYFASFCQYSSRYDRYKAGEVLNAFKPELSNGSLMDIGVYCLYPLVALFGKPQTVQASAVMLDTGVDGRGSLLLGYPGMEALIAHSKISDSSLPAEIQGEQGVMRIERISQPASVRLQLRGGPEEDLSRPQAANTMQYEIEAFVRLIAEGRTESDINTFELSLAVMEVMDEARRQIGLVFPADRA</sequence>
<evidence type="ECO:0000259" key="1">
    <source>
        <dbReference type="Pfam" id="PF01408"/>
    </source>
</evidence>
<feature type="domain" description="Gfo/Idh/MocA-like oxidoreductase N-terminal" evidence="1">
    <location>
        <begin position="39"/>
        <end position="154"/>
    </location>
</feature>
<comment type="caution">
    <text evidence="3">The sequence shown here is derived from an EMBL/GenBank/DDBJ whole genome shotgun (WGS) entry which is preliminary data.</text>
</comment>
<dbReference type="Proteomes" id="UP000234789">
    <property type="component" value="Unassembled WGS sequence"/>
</dbReference>